<feature type="compositionally biased region" description="Basic and acidic residues" evidence="1">
    <location>
        <begin position="93"/>
        <end position="105"/>
    </location>
</feature>
<dbReference type="GO" id="GO:0003677">
    <property type="term" value="F:DNA binding"/>
    <property type="evidence" value="ECO:0007669"/>
    <property type="project" value="InterPro"/>
</dbReference>
<dbReference type="EMBL" id="JAEPRC010000687">
    <property type="protein sequence ID" value="KAG2192920.1"/>
    <property type="molecule type" value="Genomic_DNA"/>
</dbReference>
<dbReference type="InterPro" id="IPR002492">
    <property type="entry name" value="Transposase_Tc1-like"/>
</dbReference>
<dbReference type="AlphaFoldDB" id="A0A8H7URJ3"/>
<proteinExistence type="predicted"/>
<organism evidence="3 4">
    <name type="scientific">Mucor plumbeus</name>
    <dbReference type="NCBI Taxonomy" id="97098"/>
    <lineage>
        <taxon>Eukaryota</taxon>
        <taxon>Fungi</taxon>
        <taxon>Fungi incertae sedis</taxon>
        <taxon>Mucoromycota</taxon>
        <taxon>Mucoromycotina</taxon>
        <taxon>Mucoromycetes</taxon>
        <taxon>Mucorales</taxon>
        <taxon>Mucorineae</taxon>
        <taxon>Mucoraceae</taxon>
        <taxon>Mucor</taxon>
    </lineage>
</organism>
<dbReference type="Pfam" id="PF01498">
    <property type="entry name" value="HTH_Tnp_Tc3_2"/>
    <property type="match status" value="1"/>
</dbReference>
<feature type="domain" description="Transposase Tc1-like" evidence="2">
    <location>
        <begin position="40"/>
        <end position="99"/>
    </location>
</feature>
<dbReference type="OrthoDB" id="2288646at2759"/>
<keyword evidence="4" id="KW-1185">Reference proteome</keyword>
<dbReference type="Proteomes" id="UP000650833">
    <property type="component" value="Unassembled WGS sequence"/>
</dbReference>
<gene>
    <name evidence="3" type="ORF">INT46_009326</name>
</gene>
<evidence type="ECO:0000259" key="2">
    <source>
        <dbReference type="Pfam" id="PF01498"/>
    </source>
</evidence>
<feature type="compositionally biased region" description="Low complexity" evidence="1">
    <location>
        <begin position="16"/>
        <end position="27"/>
    </location>
</feature>
<accession>A0A8H7URJ3</accession>
<name>A0A8H7URJ3_9FUNG</name>
<evidence type="ECO:0000256" key="1">
    <source>
        <dbReference type="SAM" id="MobiDB-lite"/>
    </source>
</evidence>
<evidence type="ECO:0000313" key="4">
    <source>
        <dbReference type="Proteomes" id="UP000650833"/>
    </source>
</evidence>
<reference evidence="3" key="1">
    <citation type="submission" date="2020-12" db="EMBL/GenBank/DDBJ databases">
        <title>Metabolic potential, ecology and presence of endohyphal bacteria is reflected in genomic diversity of Mucoromycotina.</title>
        <authorList>
            <person name="Muszewska A."/>
            <person name="Okrasinska A."/>
            <person name="Steczkiewicz K."/>
            <person name="Drgas O."/>
            <person name="Orlowska M."/>
            <person name="Perlinska-Lenart U."/>
            <person name="Aleksandrzak-Piekarczyk T."/>
            <person name="Szatraj K."/>
            <person name="Zielenkiewicz U."/>
            <person name="Pilsyk S."/>
            <person name="Malc E."/>
            <person name="Mieczkowski P."/>
            <person name="Kruszewska J.S."/>
            <person name="Biernat P."/>
            <person name="Pawlowska J."/>
        </authorList>
    </citation>
    <scope>NUCLEOTIDE SEQUENCE</scope>
    <source>
        <strain evidence="3">CBS 226.32</strain>
    </source>
</reference>
<comment type="caution">
    <text evidence="3">The sequence shown here is derived from an EMBL/GenBank/DDBJ whole genome shotgun (WGS) entry which is preliminary data.</text>
</comment>
<feature type="region of interest" description="Disordered" evidence="1">
    <location>
        <begin position="86"/>
        <end position="105"/>
    </location>
</feature>
<dbReference type="GO" id="GO:0015074">
    <property type="term" value="P:DNA integration"/>
    <property type="evidence" value="ECO:0007669"/>
    <property type="project" value="InterPro"/>
</dbReference>
<evidence type="ECO:0000313" key="3">
    <source>
        <dbReference type="EMBL" id="KAG2192920.1"/>
    </source>
</evidence>
<sequence>MIDLKRTIVEGAINRAATTGTTSTGKSMGRPSSFDDYTERHLERIIRSDPFQTIETLLGQLRSMSKIVSRTTVKNWIKKLRFKYRSAASKPKLSNDKKKTDSNGP</sequence>
<dbReference type="GO" id="GO:0006313">
    <property type="term" value="P:DNA transposition"/>
    <property type="evidence" value="ECO:0007669"/>
    <property type="project" value="InterPro"/>
</dbReference>
<feature type="region of interest" description="Disordered" evidence="1">
    <location>
        <begin position="14"/>
        <end position="34"/>
    </location>
</feature>
<protein>
    <recommendedName>
        <fullName evidence="2">Transposase Tc1-like domain-containing protein</fullName>
    </recommendedName>
</protein>